<comment type="caution">
    <text evidence="3">The sequence shown here is derived from an EMBL/GenBank/DDBJ whole genome shotgun (WGS) entry which is preliminary data.</text>
</comment>
<feature type="chain" id="PRO_5033006151" evidence="2">
    <location>
        <begin position="23"/>
        <end position="202"/>
    </location>
</feature>
<feature type="signal peptide" evidence="2">
    <location>
        <begin position="1"/>
        <end position="22"/>
    </location>
</feature>
<dbReference type="EMBL" id="UYJE01001111">
    <property type="protein sequence ID" value="VDH99237.1"/>
    <property type="molecule type" value="Genomic_DNA"/>
</dbReference>
<dbReference type="AlphaFoldDB" id="A0A8B6C370"/>
<evidence type="ECO:0000313" key="3">
    <source>
        <dbReference type="EMBL" id="VDH99237.1"/>
    </source>
</evidence>
<proteinExistence type="predicted"/>
<accession>A0A8B6C370</accession>
<evidence type="ECO:0000256" key="1">
    <source>
        <dbReference type="SAM" id="MobiDB-lite"/>
    </source>
</evidence>
<dbReference type="Proteomes" id="UP000596742">
    <property type="component" value="Unassembled WGS sequence"/>
</dbReference>
<organism evidence="3 4">
    <name type="scientific">Mytilus galloprovincialis</name>
    <name type="common">Mediterranean mussel</name>
    <dbReference type="NCBI Taxonomy" id="29158"/>
    <lineage>
        <taxon>Eukaryota</taxon>
        <taxon>Metazoa</taxon>
        <taxon>Spiralia</taxon>
        <taxon>Lophotrochozoa</taxon>
        <taxon>Mollusca</taxon>
        <taxon>Bivalvia</taxon>
        <taxon>Autobranchia</taxon>
        <taxon>Pteriomorphia</taxon>
        <taxon>Mytilida</taxon>
        <taxon>Mytiloidea</taxon>
        <taxon>Mytilidae</taxon>
        <taxon>Mytilinae</taxon>
        <taxon>Mytilus</taxon>
    </lineage>
</organism>
<reference evidence="3" key="1">
    <citation type="submission" date="2018-11" db="EMBL/GenBank/DDBJ databases">
        <authorList>
            <person name="Alioto T."/>
            <person name="Alioto T."/>
        </authorList>
    </citation>
    <scope>NUCLEOTIDE SEQUENCE</scope>
</reference>
<evidence type="ECO:0000313" key="4">
    <source>
        <dbReference type="Proteomes" id="UP000596742"/>
    </source>
</evidence>
<keyword evidence="4" id="KW-1185">Reference proteome</keyword>
<protein>
    <submittedName>
        <fullName evidence="3">Uncharacterized protein</fullName>
    </submittedName>
</protein>
<name>A0A8B6C370_MYTGA</name>
<feature type="region of interest" description="Disordered" evidence="1">
    <location>
        <begin position="183"/>
        <end position="202"/>
    </location>
</feature>
<dbReference type="OrthoDB" id="6066358at2759"/>
<gene>
    <name evidence="3" type="ORF">MGAL_10B055982</name>
</gene>
<feature type="compositionally biased region" description="Polar residues" evidence="1">
    <location>
        <begin position="191"/>
        <end position="202"/>
    </location>
</feature>
<evidence type="ECO:0000256" key="2">
    <source>
        <dbReference type="SAM" id="SignalP"/>
    </source>
</evidence>
<sequence length="202" mass="23174">MLLRATIALLFAVLVCYKQVNCLCSFPCNWQKRTFYNELLDIDLLVPNAYQLHIAPDIVIECLIREGPFIVNRRGENKDIYRCIKLNDVCENSFVLLETPLMQMDSPPNLCDICTPGNLTGKPEVWVAKENTLLGCDVPKNCPVQRRTDIQCNGCEKNQPNDDIACSTCKKEERKKWEYQRKYSGEKKKSTYGSFSRSSYIG</sequence>
<keyword evidence="2" id="KW-0732">Signal</keyword>